<feature type="region of interest" description="Disordered" evidence="2">
    <location>
        <begin position="107"/>
        <end position="147"/>
    </location>
</feature>
<evidence type="ECO:0000313" key="3">
    <source>
        <dbReference type="EMBL" id="KAF7267329.1"/>
    </source>
</evidence>
<dbReference type="AlphaFoldDB" id="A0A834M716"/>
<proteinExistence type="predicted"/>
<dbReference type="Gene3D" id="3.30.40.10">
    <property type="entry name" value="Zinc/RING finger domain, C3HC4 (zinc finger)"/>
    <property type="match status" value="1"/>
</dbReference>
<protein>
    <recommendedName>
        <fullName evidence="5">PHD finger protein 21A</fullName>
    </recommendedName>
</protein>
<dbReference type="PANTHER" id="PTHR24102">
    <property type="entry name" value="PHD FINGER PROTEIN"/>
    <property type="match status" value="1"/>
</dbReference>
<organism evidence="3 4">
    <name type="scientific">Rhynchophorus ferrugineus</name>
    <name type="common">Red palm weevil</name>
    <name type="synonym">Curculio ferrugineus</name>
    <dbReference type="NCBI Taxonomy" id="354439"/>
    <lineage>
        <taxon>Eukaryota</taxon>
        <taxon>Metazoa</taxon>
        <taxon>Ecdysozoa</taxon>
        <taxon>Arthropoda</taxon>
        <taxon>Hexapoda</taxon>
        <taxon>Insecta</taxon>
        <taxon>Pterygota</taxon>
        <taxon>Neoptera</taxon>
        <taxon>Endopterygota</taxon>
        <taxon>Coleoptera</taxon>
        <taxon>Polyphaga</taxon>
        <taxon>Cucujiformia</taxon>
        <taxon>Curculionidae</taxon>
        <taxon>Dryophthorinae</taxon>
        <taxon>Rhynchophorus</taxon>
    </lineage>
</organism>
<comment type="caution">
    <text evidence="3">The sequence shown here is derived from an EMBL/GenBank/DDBJ whole genome shotgun (WGS) entry which is preliminary data.</text>
</comment>
<reference evidence="3" key="1">
    <citation type="submission" date="2020-08" db="EMBL/GenBank/DDBJ databases">
        <title>Genome sequencing and assembly of the red palm weevil Rhynchophorus ferrugineus.</title>
        <authorList>
            <person name="Dias G.B."/>
            <person name="Bergman C.M."/>
            <person name="Manee M."/>
        </authorList>
    </citation>
    <scope>NUCLEOTIDE SEQUENCE</scope>
    <source>
        <strain evidence="3">AA-2017</strain>
        <tissue evidence="3">Whole larva</tissue>
    </source>
</reference>
<evidence type="ECO:0008006" key="5">
    <source>
        <dbReference type="Google" id="ProtNLM"/>
    </source>
</evidence>
<evidence type="ECO:0000313" key="4">
    <source>
        <dbReference type="Proteomes" id="UP000625711"/>
    </source>
</evidence>
<dbReference type="InterPro" id="IPR011011">
    <property type="entry name" value="Znf_FYVE_PHD"/>
</dbReference>
<feature type="region of interest" description="Disordered" evidence="2">
    <location>
        <begin position="168"/>
        <end position="281"/>
    </location>
</feature>
<dbReference type="SUPFAM" id="SSF57903">
    <property type="entry name" value="FYVE/PHD zinc finger"/>
    <property type="match status" value="1"/>
</dbReference>
<sequence>MNGLEITKELKNDIEVNQIQLQNAIRNHQNLVIKLKCVTTDAKTQYSKEIKQAEEKIVQIGYEQKKLLDRLREEYKAHQKSLKQNTIKSSIEERRFNLTTALNRARKQNLLPRTKSSPINSLSDDSDQRRSPQLSIDNRPTHPNDISQASFLGYFRLATHEVYGEMQKKRAERKRRSTANPQFVYGNKGWDLGPSTKRKRNNFLAHPPSPPNTRGRKRQEMARSKSKSPPSSQNNLTNEKLTNGDQSNQKNDIKSSFPSIPNLPSGLIIERVSPGRSSPDAKQCIMCKQPGALSICEQCTNGFHISCHNKPFARTPKECPKCLLKESRRSGSASHNNTSGSAAGCQTSIDLSEKLKLKQQLEEKHQTLIAELTQLQNRHSELTISLKNQESEREQLRSSNQATETKVNEIIKFIETVKNTPVQEKSSS</sequence>
<dbReference type="OrthoDB" id="336088at2759"/>
<accession>A0A834M716</accession>
<feature type="compositionally biased region" description="Polar residues" evidence="2">
    <location>
        <begin position="233"/>
        <end position="259"/>
    </location>
</feature>
<dbReference type="PANTHER" id="PTHR24102:SF28">
    <property type="entry name" value="PHD-TYPE DOMAIN-CONTAINING PROTEIN"/>
    <property type="match status" value="1"/>
</dbReference>
<evidence type="ECO:0000256" key="1">
    <source>
        <dbReference type="SAM" id="Coils"/>
    </source>
</evidence>
<dbReference type="Proteomes" id="UP000625711">
    <property type="component" value="Unassembled WGS sequence"/>
</dbReference>
<feature type="compositionally biased region" description="Polar residues" evidence="2">
    <location>
        <begin position="114"/>
        <end position="123"/>
    </location>
</feature>
<name>A0A834M716_RHYFE</name>
<keyword evidence="1" id="KW-0175">Coiled coil</keyword>
<gene>
    <name evidence="3" type="ORF">GWI33_019447</name>
</gene>
<dbReference type="EMBL" id="JAACXV010014435">
    <property type="protein sequence ID" value="KAF7267329.1"/>
    <property type="molecule type" value="Genomic_DNA"/>
</dbReference>
<feature type="coiled-coil region" evidence="1">
    <location>
        <begin position="351"/>
        <end position="406"/>
    </location>
</feature>
<dbReference type="InterPro" id="IPR013083">
    <property type="entry name" value="Znf_RING/FYVE/PHD"/>
</dbReference>
<keyword evidence="4" id="KW-1185">Reference proteome</keyword>
<evidence type="ECO:0000256" key="2">
    <source>
        <dbReference type="SAM" id="MobiDB-lite"/>
    </source>
</evidence>